<dbReference type="Proteomes" id="UP001165960">
    <property type="component" value="Unassembled WGS sequence"/>
</dbReference>
<reference evidence="1" key="1">
    <citation type="submission" date="2022-04" db="EMBL/GenBank/DDBJ databases">
        <title>Genome of the entomopathogenic fungus Entomophthora muscae.</title>
        <authorList>
            <person name="Elya C."/>
            <person name="Lovett B.R."/>
            <person name="Lee E."/>
            <person name="Macias A.M."/>
            <person name="Hajek A.E."/>
            <person name="De Bivort B.L."/>
            <person name="Kasson M.T."/>
            <person name="De Fine Licht H.H."/>
            <person name="Stajich J.E."/>
        </authorList>
    </citation>
    <scope>NUCLEOTIDE SEQUENCE</scope>
    <source>
        <strain evidence="1">Berkeley</strain>
    </source>
</reference>
<protein>
    <submittedName>
        <fullName evidence="1">Uncharacterized protein</fullName>
    </submittedName>
</protein>
<comment type="caution">
    <text evidence="1">The sequence shown here is derived from an EMBL/GenBank/DDBJ whole genome shotgun (WGS) entry which is preliminary data.</text>
</comment>
<gene>
    <name evidence="1" type="ORF">DSO57_1027468</name>
</gene>
<sequence length="55" mass="6270">MLLNAFWHLRFVGTPQQTIIYQVSSGEGDAPVDPLDKILPIVRTEKKLHCCFKTN</sequence>
<evidence type="ECO:0000313" key="2">
    <source>
        <dbReference type="Proteomes" id="UP001165960"/>
    </source>
</evidence>
<name>A0ACC2TNM3_9FUNG</name>
<evidence type="ECO:0000313" key="1">
    <source>
        <dbReference type="EMBL" id="KAJ9076314.1"/>
    </source>
</evidence>
<organism evidence="1 2">
    <name type="scientific">Entomophthora muscae</name>
    <dbReference type="NCBI Taxonomy" id="34485"/>
    <lineage>
        <taxon>Eukaryota</taxon>
        <taxon>Fungi</taxon>
        <taxon>Fungi incertae sedis</taxon>
        <taxon>Zoopagomycota</taxon>
        <taxon>Entomophthoromycotina</taxon>
        <taxon>Entomophthoromycetes</taxon>
        <taxon>Entomophthorales</taxon>
        <taxon>Entomophthoraceae</taxon>
        <taxon>Entomophthora</taxon>
    </lineage>
</organism>
<proteinExistence type="predicted"/>
<keyword evidence="2" id="KW-1185">Reference proteome</keyword>
<dbReference type="EMBL" id="QTSX02002297">
    <property type="protein sequence ID" value="KAJ9076314.1"/>
    <property type="molecule type" value="Genomic_DNA"/>
</dbReference>
<accession>A0ACC2TNM3</accession>